<evidence type="ECO:0000313" key="4">
    <source>
        <dbReference type="Proteomes" id="UP000247973"/>
    </source>
</evidence>
<keyword evidence="1" id="KW-1133">Transmembrane helix</keyword>
<dbReference type="PANTHER" id="PTHR21666:SF286">
    <property type="entry name" value="LIPOPROTEIN NLPD"/>
    <property type="match status" value="1"/>
</dbReference>
<keyword evidence="1" id="KW-0812">Transmembrane</keyword>
<dbReference type="SUPFAM" id="SSF51261">
    <property type="entry name" value="Duplicated hybrid motif"/>
    <property type="match status" value="1"/>
</dbReference>
<gene>
    <name evidence="3" type="ORF">CLV62_10177</name>
</gene>
<dbReference type="InterPro" id="IPR016047">
    <property type="entry name" value="M23ase_b-sheet_dom"/>
</dbReference>
<organism evidence="3 4">
    <name type="scientific">Dysgonomonas alginatilytica</name>
    <dbReference type="NCBI Taxonomy" id="1605892"/>
    <lineage>
        <taxon>Bacteria</taxon>
        <taxon>Pseudomonadati</taxon>
        <taxon>Bacteroidota</taxon>
        <taxon>Bacteroidia</taxon>
        <taxon>Bacteroidales</taxon>
        <taxon>Dysgonomonadaceae</taxon>
        <taxon>Dysgonomonas</taxon>
    </lineage>
</organism>
<dbReference type="PANTHER" id="PTHR21666">
    <property type="entry name" value="PEPTIDASE-RELATED"/>
    <property type="match status" value="1"/>
</dbReference>
<dbReference type="FunFam" id="2.70.70.10:FF:000006">
    <property type="entry name" value="M23 family peptidase"/>
    <property type="match status" value="1"/>
</dbReference>
<dbReference type="RefSeq" id="WP_110308802.1">
    <property type="nucleotide sequence ID" value="NZ_QICL01000001.1"/>
</dbReference>
<dbReference type="OrthoDB" id="9810477at2"/>
<dbReference type="Gene3D" id="2.70.70.10">
    <property type="entry name" value="Glucose Permease (Domain IIA)"/>
    <property type="match status" value="1"/>
</dbReference>
<evidence type="ECO:0000313" key="3">
    <source>
        <dbReference type="EMBL" id="PXV68813.1"/>
    </source>
</evidence>
<keyword evidence="3" id="KW-0378">Hydrolase</keyword>
<sequence>MAKKVFYIYNPQSLTYERVYPSLGKKIFIIIRNLLGGIVLGALGFWALMYYVLDSPKEMELKKENRLIRTQYNVLSKRMDNVSEVLKDIQQRDDNMYRAIFHAEPIASAIRNSTAGGIGRYDYLMELSNPDLIVQTSKKIDLISKQLYVQSKSFDEILDLSRQQKDRLQHIPSIQPVSNKDMSRVASGYGTRIDPVYGTLRFHAGMDFTAKEGTDIYATGDGVVTWAEWRQGYGNCIMIDHGYGFETLYGHMSSYVAKRGQKVKRGELIGKIGSTGKSTGPHLHYEVHVKGKPDNPAKYYFMDLTPEEYDQMLQIAANHGQVMD</sequence>
<dbReference type="InterPro" id="IPR011055">
    <property type="entry name" value="Dup_hybrid_motif"/>
</dbReference>
<comment type="caution">
    <text evidence="3">The sequence shown here is derived from an EMBL/GenBank/DDBJ whole genome shotgun (WGS) entry which is preliminary data.</text>
</comment>
<protein>
    <submittedName>
        <fullName evidence="3">Murein DD-endopeptidase MepM/ murein hydrolase activator NlpD</fullName>
    </submittedName>
</protein>
<evidence type="ECO:0000259" key="2">
    <source>
        <dbReference type="Pfam" id="PF01551"/>
    </source>
</evidence>
<keyword evidence="1" id="KW-0472">Membrane</keyword>
<feature type="domain" description="M23ase beta-sheet core" evidence="2">
    <location>
        <begin position="201"/>
        <end position="296"/>
    </location>
</feature>
<dbReference type="CDD" id="cd12797">
    <property type="entry name" value="M23_peptidase"/>
    <property type="match status" value="1"/>
</dbReference>
<dbReference type="EMBL" id="QICL01000001">
    <property type="protein sequence ID" value="PXV68813.1"/>
    <property type="molecule type" value="Genomic_DNA"/>
</dbReference>
<dbReference type="InterPro" id="IPR050570">
    <property type="entry name" value="Cell_wall_metabolism_enzyme"/>
</dbReference>
<proteinExistence type="predicted"/>
<name>A0A2V3PT90_9BACT</name>
<evidence type="ECO:0000256" key="1">
    <source>
        <dbReference type="SAM" id="Phobius"/>
    </source>
</evidence>
<accession>A0A2V3PT90</accession>
<keyword evidence="4" id="KW-1185">Reference proteome</keyword>
<dbReference type="AlphaFoldDB" id="A0A2V3PT90"/>
<dbReference type="GO" id="GO:0004222">
    <property type="term" value="F:metalloendopeptidase activity"/>
    <property type="evidence" value="ECO:0007669"/>
    <property type="project" value="TreeGrafter"/>
</dbReference>
<dbReference type="Pfam" id="PF01551">
    <property type="entry name" value="Peptidase_M23"/>
    <property type="match status" value="1"/>
</dbReference>
<dbReference type="Proteomes" id="UP000247973">
    <property type="component" value="Unassembled WGS sequence"/>
</dbReference>
<reference evidence="3 4" key="1">
    <citation type="submission" date="2018-03" db="EMBL/GenBank/DDBJ databases">
        <title>Genomic Encyclopedia of Archaeal and Bacterial Type Strains, Phase II (KMG-II): from individual species to whole genera.</title>
        <authorList>
            <person name="Goeker M."/>
        </authorList>
    </citation>
    <scope>NUCLEOTIDE SEQUENCE [LARGE SCALE GENOMIC DNA]</scope>
    <source>
        <strain evidence="3 4">DSM 100214</strain>
    </source>
</reference>
<feature type="transmembrane region" description="Helical" evidence="1">
    <location>
        <begin position="27"/>
        <end position="53"/>
    </location>
</feature>